<dbReference type="Pfam" id="PF03022">
    <property type="entry name" value="MRJP"/>
    <property type="match status" value="1"/>
</dbReference>
<evidence type="ECO:0000256" key="1">
    <source>
        <dbReference type="ARBA" id="ARBA00004613"/>
    </source>
</evidence>
<dbReference type="Proteomes" id="UP000199438">
    <property type="component" value="Unassembled WGS sequence"/>
</dbReference>
<evidence type="ECO:0000256" key="3">
    <source>
        <dbReference type="SAM" id="SignalP"/>
    </source>
</evidence>
<dbReference type="OrthoDB" id="9797664at2"/>
<dbReference type="RefSeq" id="WP_092544380.1">
    <property type="nucleotide sequence ID" value="NZ_FOKV01000009.1"/>
</dbReference>
<keyword evidence="3" id="KW-0732">Signal</keyword>
<organism evidence="4 5">
    <name type="scientific">Zunongwangia mangrovi</name>
    <dbReference type="NCBI Taxonomy" id="1334022"/>
    <lineage>
        <taxon>Bacteria</taxon>
        <taxon>Pseudomonadati</taxon>
        <taxon>Bacteroidota</taxon>
        <taxon>Flavobacteriia</taxon>
        <taxon>Flavobacteriales</taxon>
        <taxon>Flavobacteriaceae</taxon>
        <taxon>Zunongwangia</taxon>
    </lineage>
</organism>
<dbReference type="AlphaFoldDB" id="A0A1I1M5N7"/>
<evidence type="ECO:0000313" key="5">
    <source>
        <dbReference type="Proteomes" id="UP000199438"/>
    </source>
</evidence>
<evidence type="ECO:0000313" key="4">
    <source>
        <dbReference type="EMBL" id="SFC80749.1"/>
    </source>
</evidence>
<feature type="chain" id="PRO_5011446778" evidence="3">
    <location>
        <begin position="20"/>
        <end position="374"/>
    </location>
</feature>
<accession>A0A1I1M5N7</accession>
<dbReference type="PANTHER" id="PTHR10009">
    <property type="entry name" value="PROTEIN YELLOW-RELATED"/>
    <property type="match status" value="1"/>
</dbReference>
<feature type="signal peptide" evidence="3">
    <location>
        <begin position="1"/>
        <end position="19"/>
    </location>
</feature>
<keyword evidence="5" id="KW-1185">Reference proteome</keyword>
<keyword evidence="2" id="KW-0964">Secreted</keyword>
<dbReference type="InterPro" id="IPR011042">
    <property type="entry name" value="6-blade_b-propeller_TolB-like"/>
</dbReference>
<proteinExistence type="predicted"/>
<dbReference type="InterPro" id="IPR017996">
    <property type="entry name" value="MRJP/yellow-related"/>
</dbReference>
<dbReference type="EMBL" id="FOKV01000009">
    <property type="protein sequence ID" value="SFC80749.1"/>
    <property type="molecule type" value="Genomic_DNA"/>
</dbReference>
<name>A0A1I1M5N7_9FLAO</name>
<protein>
    <submittedName>
        <fullName evidence="4">Major royal jelly protein</fullName>
    </submittedName>
</protein>
<dbReference type="STRING" id="1334022.SAMN04487907_10958"/>
<evidence type="ECO:0000256" key="2">
    <source>
        <dbReference type="ARBA" id="ARBA00022525"/>
    </source>
</evidence>
<reference evidence="5" key="1">
    <citation type="submission" date="2016-10" db="EMBL/GenBank/DDBJ databases">
        <authorList>
            <person name="Varghese N."/>
            <person name="Submissions S."/>
        </authorList>
    </citation>
    <scope>NUCLEOTIDE SEQUENCE [LARGE SCALE GENOMIC DNA]</scope>
    <source>
        <strain evidence="5">DSM 24499</strain>
    </source>
</reference>
<comment type="subcellular location">
    <subcellularLocation>
        <location evidence="1">Secreted</location>
    </subcellularLocation>
</comment>
<dbReference type="SUPFAM" id="SSF63829">
    <property type="entry name" value="Calcium-dependent phosphotriesterase"/>
    <property type="match status" value="1"/>
</dbReference>
<dbReference type="Gene3D" id="2.120.10.30">
    <property type="entry name" value="TolB, C-terminal domain"/>
    <property type="match status" value="1"/>
</dbReference>
<dbReference type="PANTHER" id="PTHR10009:SF18">
    <property type="entry name" value="PROTEIN YELLOW-LIKE PROTEIN"/>
    <property type="match status" value="1"/>
</dbReference>
<sequence length="374" mass="42376">MRKSLFSIILALFLQPIIAQEYHSDQLETVANLGEYMAIGLSVSSDNRVFVSFPYAEDRPYKYGLTEVIDGETKAYPNKKWNKHSGNEHKHFVKVQDLYVDANDMLWVLDSKPSPGGSIFGDSGKAEEGKFKLLKINLKNDKVEKVYHFEDLDKTISGLNDIRIDTDKSLGYLSDPGQAAVVILDLKTGKTRSVLKNIEATKANPDVVLSYHGKEMRNKERKAFSSNVNGIALTSDNKYFYFKPINKLNLYRIETKYLADASLSEESLAAKVEDLGEVGITHGLIADKKGRVYLTNSTDYSVKYFDPEDGEVHNLVQDSRLLWPDSRLLWPDSLGIGNDGYLYFSCSQLQRQPVWNDGKSKVEFPYQIFRVELP</sequence>
<dbReference type="GO" id="GO:0005576">
    <property type="term" value="C:extracellular region"/>
    <property type="evidence" value="ECO:0007669"/>
    <property type="project" value="UniProtKB-SubCell"/>
</dbReference>
<gene>
    <name evidence="4" type="ORF">SAMN04487907_10958</name>
</gene>